<evidence type="ECO:0000256" key="13">
    <source>
        <dbReference type="PIRNR" id="PIRNR037090"/>
    </source>
</evidence>
<dbReference type="InterPro" id="IPR019594">
    <property type="entry name" value="Glu/Gly-bd"/>
</dbReference>
<dbReference type="Gene3D" id="3.40.190.10">
    <property type="entry name" value="Periplasmic binding protein-like II"/>
    <property type="match status" value="2"/>
</dbReference>
<sequence length="931" mass="105731">MPFWLFITANRLPTPPFPFHVLVISLLFILCYGAQAQAAENEKVTKIGAIFDITSPLGKEKKVAMEIAAQNFNKDSTHHKLSLYFQDSRRDPLKATSSAKNLIKENKIDVVVGMDTWQEATLVAKVGNEAQIPVISFVAPSITPPLMTNRWPFLIAMDNDASPQVNCIADLICAYNWRKVVVIYEDGEYGGDSGTLNLINEALQTAGSEIEYHLVLPPYSSLSDPKGFVLDELLKVLNNIQSRVFIVLQSSFPMVAHLFREAKKIGLVGKDSVWIITESITSLLDSVDSSVISSMEGILGIKTYYSQSSNSYKDFYTQFNQTFQYQNPQEYHFKPGIHALRAYDSIRTITQGNDSTKTLLENILSSNFNGLSGKVLFQEGKLIPSPVFRIVNVIGKEDREVAQQKPRYKELDFWMPEYGFLKRVVKSNDHKMENRSQAVCKTMKGLNHRIVWPGNLNHRPKGWSMPTSQNPLRIGVPGRTIFKKFVEVDESKRDTNDGYDGYCIQIFKKVLQRLDYDIPYKFIAFNGSYPDLVDHVYNKTFDAVVGDLTILANRTEYVEFTQPYEESGLSIVVPIKSEESAWMFMKPFTWEMWVVTGSILIYTMFIVWFLEHPTNPEFSGPLKNQIGISLWFTFSSLFFAQKERIHSNLTRVAVMVWLFVVFILSSSYTASLSSILTVKQLEPVTDIQWLKRTNQTVGCDDNSFVMAYLKDVLEFKEENIYKISDEYSYVERFEDKTIAAAVFELPYEKVFLNKYCKGYTTTEATYRFGGLGFVFQKGSPMVRDVSRAILYMSEDGSLAELERHWLTPGDEQCSKSIKSKETERLRLGSFWGIYLLSGASSTICFLLSLIRLHRNYQRHSQGNQSPISNKSMWEKAVGLARYYYNGELSNSAVGMGSSSSTWEFVSTLDVPDHIEASSSPPEIEISSISSS</sequence>
<dbReference type="InterPro" id="IPR017103">
    <property type="entry name" value="Iontropic_Glu_rcpt_pln"/>
</dbReference>
<dbReference type="SUPFAM" id="SSF53850">
    <property type="entry name" value="Periplasmic binding protein-like II"/>
    <property type="match status" value="1"/>
</dbReference>
<keyword evidence="8 13" id="KW-0472">Membrane</keyword>
<feature type="signal peptide" evidence="15">
    <location>
        <begin position="1"/>
        <end position="36"/>
    </location>
</feature>
<dbReference type="Pfam" id="PF01094">
    <property type="entry name" value="ANF_receptor"/>
    <property type="match status" value="1"/>
</dbReference>
<dbReference type="Pfam" id="PF00060">
    <property type="entry name" value="Lig_chan"/>
    <property type="match status" value="1"/>
</dbReference>
<evidence type="ECO:0000256" key="12">
    <source>
        <dbReference type="ARBA" id="ARBA00023303"/>
    </source>
</evidence>
<evidence type="ECO:0000256" key="9">
    <source>
        <dbReference type="ARBA" id="ARBA00023170"/>
    </source>
</evidence>
<evidence type="ECO:0000256" key="5">
    <source>
        <dbReference type="ARBA" id="ARBA00022729"/>
    </source>
</evidence>
<evidence type="ECO:0000256" key="11">
    <source>
        <dbReference type="ARBA" id="ARBA00023286"/>
    </source>
</evidence>
<evidence type="ECO:0000256" key="15">
    <source>
        <dbReference type="SAM" id="SignalP"/>
    </source>
</evidence>
<comment type="subcellular location">
    <subcellularLocation>
        <location evidence="1">Membrane</location>
        <topology evidence="1">Multi-pass membrane protein</topology>
    </subcellularLocation>
</comment>
<evidence type="ECO:0000256" key="2">
    <source>
        <dbReference type="ARBA" id="ARBA00008685"/>
    </source>
</evidence>
<dbReference type="CDD" id="cd13686">
    <property type="entry name" value="GluR_Plant"/>
    <property type="match status" value="1"/>
</dbReference>
<dbReference type="InterPro" id="IPR001320">
    <property type="entry name" value="Iontro_rcpt_C"/>
</dbReference>
<keyword evidence="7 13" id="KW-0406">Ion transport</keyword>
<evidence type="ECO:0000259" key="16">
    <source>
        <dbReference type="SMART" id="SM00079"/>
    </source>
</evidence>
<keyword evidence="17" id="KW-1185">Reference proteome</keyword>
<feature type="domain" description="Ionotropic glutamate receptor C-terminal" evidence="16">
    <location>
        <begin position="473"/>
        <end position="808"/>
    </location>
</feature>
<evidence type="ECO:0000256" key="4">
    <source>
        <dbReference type="ARBA" id="ARBA00022692"/>
    </source>
</evidence>
<name>A0ABM3IDU7_ZIZJJ</name>
<proteinExistence type="inferred from homology"/>
<evidence type="ECO:0000256" key="7">
    <source>
        <dbReference type="ARBA" id="ARBA00023065"/>
    </source>
</evidence>
<evidence type="ECO:0000256" key="10">
    <source>
        <dbReference type="ARBA" id="ARBA00023180"/>
    </source>
</evidence>
<dbReference type="Proteomes" id="UP001652623">
    <property type="component" value="Chromosome 1"/>
</dbReference>
<organism evidence="17 18">
    <name type="scientific">Ziziphus jujuba</name>
    <name type="common">Chinese jujube</name>
    <name type="synonym">Ziziphus sativa</name>
    <dbReference type="NCBI Taxonomy" id="326968"/>
    <lineage>
        <taxon>Eukaryota</taxon>
        <taxon>Viridiplantae</taxon>
        <taxon>Streptophyta</taxon>
        <taxon>Embryophyta</taxon>
        <taxon>Tracheophyta</taxon>
        <taxon>Spermatophyta</taxon>
        <taxon>Magnoliopsida</taxon>
        <taxon>eudicotyledons</taxon>
        <taxon>Gunneridae</taxon>
        <taxon>Pentapetalae</taxon>
        <taxon>rosids</taxon>
        <taxon>fabids</taxon>
        <taxon>Rosales</taxon>
        <taxon>Rhamnaceae</taxon>
        <taxon>Paliureae</taxon>
        <taxon>Ziziphus</taxon>
    </lineage>
</organism>
<dbReference type="Gene3D" id="3.40.50.2300">
    <property type="match status" value="3"/>
</dbReference>
<dbReference type="SUPFAM" id="SSF53822">
    <property type="entry name" value="Periplasmic binding protein-like I"/>
    <property type="match status" value="1"/>
</dbReference>
<evidence type="ECO:0000313" key="17">
    <source>
        <dbReference type="Proteomes" id="UP001652623"/>
    </source>
</evidence>
<dbReference type="InterPro" id="IPR015683">
    <property type="entry name" value="Ionotropic_Glu_rcpt"/>
</dbReference>
<reference evidence="17" key="1">
    <citation type="submission" date="2025-05" db="UniProtKB">
        <authorList>
            <consortium name="RefSeq"/>
        </authorList>
    </citation>
    <scope>NUCLEOTIDE SEQUENCE [LARGE SCALE GENOMIC DNA]</scope>
</reference>
<keyword evidence="12 13" id="KW-0407">Ion channel</keyword>
<dbReference type="RefSeq" id="XP_048326270.2">
    <property type="nucleotide sequence ID" value="XM_048470313.2"/>
</dbReference>
<dbReference type="PANTHER" id="PTHR18966">
    <property type="entry name" value="IONOTROPIC GLUTAMATE RECEPTOR"/>
    <property type="match status" value="1"/>
</dbReference>
<keyword evidence="6 14" id="KW-1133">Transmembrane helix</keyword>
<evidence type="ECO:0000256" key="6">
    <source>
        <dbReference type="ARBA" id="ARBA00022989"/>
    </source>
</evidence>
<protein>
    <recommendedName>
        <fullName evidence="13">Glutamate receptor</fullName>
    </recommendedName>
</protein>
<keyword evidence="3 13" id="KW-0813">Transport</keyword>
<comment type="similarity">
    <text evidence="2 13">Belongs to the glutamate-gated ion channel (TC 1.A.10.1) family.</text>
</comment>
<evidence type="ECO:0000313" key="18">
    <source>
        <dbReference type="RefSeq" id="XP_048326270.2"/>
    </source>
</evidence>
<dbReference type="Gene3D" id="1.10.287.70">
    <property type="match status" value="1"/>
</dbReference>
<keyword evidence="11 13" id="KW-1071">Ligand-gated ion channel</keyword>
<evidence type="ECO:0000256" key="14">
    <source>
        <dbReference type="SAM" id="Phobius"/>
    </source>
</evidence>
<keyword evidence="4 14" id="KW-0812">Transmembrane</keyword>
<comment type="function">
    <text evidence="13">Glutamate-gated receptor that probably acts as non-selective cation channel.</text>
</comment>
<dbReference type="InterPro" id="IPR028082">
    <property type="entry name" value="Peripla_BP_I"/>
</dbReference>
<evidence type="ECO:0000256" key="8">
    <source>
        <dbReference type="ARBA" id="ARBA00023136"/>
    </source>
</evidence>
<keyword evidence="9 13" id="KW-0675">Receptor</keyword>
<dbReference type="GeneID" id="107410464"/>
<gene>
    <name evidence="18" type="primary">LOC107410464</name>
</gene>
<evidence type="ECO:0000256" key="1">
    <source>
        <dbReference type="ARBA" id="ARBA00004141"/>
    </source>
</evidence>
<reference evidence="18" key="2">
    <citation type="submission" date="2025-08" db="UniProtKB">
        <authorList>
            <consortium name="RefSeq"/>
        </authorList>
    </citation>
    <scope>IDENTIFICATION</scope>
    <source>
        <tissue evidence="18">Seedling</tissue>
    </source>
</reference>
<evidence type="ECO:0000256" key="3">
    <source>
        <dbReference type="ARBA" id="ARBA00022448"/>
    </source>
</evidence>
<dbReference type="InterPro" id="IPR001828">
    <property type="entry name" value="ANF_lig-bd_rcpt"/>
</dbReference>
<dbReference type="SMART" id="SM00079">
    <property type="entry name" value="PBPe"/>
    <property type="match status" value="1"/>
</dbReference>
<feature type="transmembrane region" description="Helical" evidence="14">
    <location>
        <begin position="652"/>
        <end position="670"/>
    </location>
</feature>
<dbReference type="Pfam" id="PF10613">
    <property type="entry name" value="Lig_chan-Glu_bd"/>
    <property type="match status" value="1"/>
</dbReference>
<keyword evidence="10" id="KW-0325">Glycoprotein</keyword>
<dbReference type="InterPro" id="IPR044440">
    <property type="entry name" value="GABAb_receptor_plant_PBP1"/>
</dbReference>
<accession>A0ABM3IDU7</accession>
<feature type="transmembrane region" description="Helical" evidence="14">
    <location>
        <begin position="592"/>
        <end position="610"/>
    </location>
</feature>
<feature type="transmembrane region" description="Helical" evidence="14">
    <location>
        <begin position="830"/>
        <end position="850"/>
    </location>
</feature>
<feature type="chain" id="PRO_5047046058" description="Glutamate receptor" evidence="15">
    <location>
        <begin position="37"/>
        <end position="931"/>
    </location>
</feature>
<dbReference type="CDD" id="cd19990">
    <property type="entry name" value="PBP1_GABAb_receptor_plant"/>
    <property type="match status" value="1"/>
</dbReference>
<keyword evidence="5 15" id="KW-0732">Signal</keyword>
<dbReference type="PIRSF" id="PIRSF037090">
    <property type="entry name" value="Iontro_Glu-like_rcpt_pln"/>
    <property type="match status" value="1"/>
</dbReference>